<dbReference type="Proteomes" id="UP001150569">
    <property type="component" value="Unassembled WGS sequence"/>
</dbReference>
<proteinExistence type="predicted"/>
<evidence type="ECO:0000313" key="2">
    <source>
        <dbReference type="EMBL" id="KAJ1925097.1"/>
    </source>
</evidence>
<evidence type="ECO:0000313" key="3">
    <source>
        <dbReference type="Proteomes" id="UP001150569"/>
    </source>
</evidence>
<keyword evidence="3" id="KW-1185">Reference proteome</keyword>
<comment type="caution">
    <text evidence="2">The sequence shown here is derived from an EMBL/GenBank/DDBJ whole genome shotgun (WGS) entry which is preliminary data.</text>
</comment>
<feature type="chain" id="PRO_5040771307" evidence="1">
    <location>
        <begin position="21"/>
        <end position="432"/>
    </location>
</feature>
<protein>
    <submittedName>
        <fullName evidence="2">Uncharacterized protein</fullName>
    </submittedName>
</protein>
<gene>
    <name evidence="2" type="ORF">IWQ60_004772</name>
</gene>
<feature type="signal peptide" evidence="1">
    <location>
        <begin position="1"/>
        <end position="20"/>
    </location>
</feature>
<dbReference type="EMBL" id="JANBPT010000239">
    <property type="protein sequence ID" value="KAJ1925097.1"/>
    <property type="molecule type" value="Genomic_DNA"/>
</dbReference>
<name>A0A9W8DTL2_9FUNG</name>
<keyword evidence="1" id="KW-0732">Signal</keyword>
<reference evidence="2" key="1">
    <citation type="submission" date="2022-07" db="EMBL/GenBank/DDBJ databases">
        <title>Phylogenomic reconstructions and comparative analyses of Kickxellomycotina fungi.</title>
        <authorList>
            <person name="Reynolds N.K."/>
            <person name="Stajich J.E."/>
            <person name="Barry K."/>
            <person name="Grigoriev I.V."/>
            <person name="Crous P."/>
            <person name="Smith M.E."/>
        </authorList>
    </citation>
    <scope>NUCLEOTIDE SEQUENCE</scope>
    <source>
        <strain evidence="2">RSA 861</strain>
    </source>
</reference>
<organism evidence="2 3">
    <name type="scientific">Tieghemiomyces parasiticus</name>
    <dbReference type="NCBI Taxonomy" id="78921"/>
    <lineage>
        <taxon>Eukaryota</taxon>
        <taxon>Fungi</taxon>
        <taxon>Fungi incertae sedis</taxon>
        <taxon>Zoopagomycota</taxon>
        <taxon>Kickxellomycotina</taxon>
        <taxon>Dimargaritomycetes</taxon>
        <taxon>Dimargaritales</taxon>
        <taxon>Dimargaritaceae</taxon>
        <taxon>Tieghemiomyces</taxon>
    </lineage>
</organism>
<sequence length="432" mass="49277">MTPTSLAAALVGLVLPLATTQDNWLRHSGCRMFEEISRRDLDANRHWFREQVPSAAFRVADFEINLDHTGSSLSEFDQAILAYRCSELFKCTQSLMISGPDPKDLLTLDRQADHLEADAKDMDPTTALNFLDRLLQASPLESTVMAHILNDTRPKWKYSNYGFEDRLEEYVVDWMEDYVWSDYDLLNATTLQSGYPLLYYVGDPARPKLAQYIIHSLRSSHYVRKLLYTDPESPDPDATGLTALKSPVKECLWYRFFDHVEAARLPDRALQVLRGLAVVVAVRSHVRSIFRALQSTSPFFWEDQELKLAVCVMKELGIKPETGVFADFGTQQQRYYANARLQPAYCDDVTPRYRNRLVWLQGPKLFLRFPYFEGPNGKRRVPVDHRQSKPLNYEEVMSALPSLSYDDQVPVGLSAAEVADMMGVSPPPYAAS</sequence>
<evidence type="ECO:0000256" key="1">
    <source>
        <dbReference type="SAM" id="SignalP"/>
    </source>
</evidence>
<accession>A0A9W8DTL2</accession>
<dbReference type="AlphaFoldDB" id="A0A9W8DTL2"/>